<keyword evidence="3 5" id="KW-0520">NAD</keyword>
<dbReference type="PIRSF" id="PIRSF000188">
    <property type="entry name" value="Phe_leu_dh"/>
    <property type="match status" value="1"/>
</dbReference>
<dbReference type="Proteomes" id="UP001431131">
    <property type="component" value="Unassembled WGS sequence"/>
</dbReference>
<organism evidence="8 9">
    <name type="scientific">Fredinandcohnia quinoae</name>
    <dbReference type="NCBI Taxonomy" id="2918902"/>
    <lineage>
        <taxon>Bacteria</taxon>
        <taxon>Bacillati</taxon>
        <taxon>Bacillota</taxon>
        <taxon>Bacilli</taxon>
        <taxon>Bacillales</taxon>
        <taxon>Bacillaceae</taxon>
        <taxon>Fredinandcohnia</taxon>
    </lineage>
</organism>
<dbReference type="SUPFAM" id="SSF51735">
    <property type="entry name" value="NAD(P)-binding Rossmann-fold domains"/>
    <property type="match status" value="1"/>
</dbReference>
<dbReference type="Gene3D" id="3.40.50.10860">
    <property type="entry name" value="Leucine Dehydrogenase, chain A, domain 1"/>
    <property type="match status" value="1"/>
</dbReference>
<dbReference type="InterPro" id="IPR006095">
    <property type="entry name" value="Glu/Leu/Phe/Val/Trp_DH"/>
</dbReference>
<comment type="similarity">
    <text evidence="1 6">Belongs to the Glu/Leu/Phe/Val dehydrogenases family.</text>
</comment>
<dbReference type="InterPro" id="IPR046346">
    <property type="entry name" value="Aminoacid_DH-like_N_sf"/>
</dbReference>
<evidence type="ECO:0000313" key="8">
    <source>
        <dbReference type="EMBL" id="MCH1627937.1"/>
    </source>
</evidence>
<comment type="caution">
    <text evidence="8">The sequence shown here is derived from an EMBL/GenBank/DDBJ whole genome shotgun (WGS) entry which is preliminary data.</text>
</comment>
<feature type="active site" description="Proton donor/acceptor" evidence="4">
    <location>
        <position position="95"/>
    </location>
</feature>
<evidence type="ECO:0000256" key="4">
    <source>
        <dbReference type="PIRSR" id="PIRSR000188-1"/>
    </source>
</evidence>
<dbReference type="AlphaFoldDB" id="A0AAW5EDF6"/>
<dbReference type="InterPro" id="IPR016211">
    <property type="entry name" value="Glu/Phe/Leu/Val/Trp_DH_bac/arc"/>
</dbReference>
<evidence type="ECO:0000313" key="9">
    <source>
        <dbReference type="Proteomes" id="UP001431131"/>
    </source>
</evidence>
<name>A0AAW5EDF6_9BACI</name>
<dbReference type="GO" id="GO:0016639">
    <property type="term" value="F:oxidoreductase activity, acting on the CH-NH2 group of donors, NAD or NADP as acceptor"/>
    <property type="evidence" value="ECO:0007669"/>
    <property type="project" value="InterPro"/>
</dbReference>
<dbReference type="PANTHER" id="PTHR42722">
    <property type="entry name" value="LEUCINE DEHYDROGENASE"/>
    <property type="match status" value="1"/>
</dbReference>
<dbReference type="PRINTS" id="PR00082">
    <property type="entry name" value="GLFDHDRGNASE"/>
</dbReference>
<dbReference type="InterPro" id="IPR033524">
    <property type="entry name" value="Glu/Leu/Phe/Val_DH_AS"/>
</dbReference>
<reference evidence="8" key="1">
    <citation type="submission" date="2022-02" db="EMBL/GenBank/DDBJ databases">
        <title>Fredinandcohnia quinoae sp. nov. isolated from Chenopodium quinoa seeds.</title>
        <authorList>
            <person name="Saati-Santamaria Z."/>
            <person name="Flores-Felix J.D."/>
            <person name="Igual J.M."/>
            <person name="Velazquez E."/>
            <person name="Garcia-Fraile P."/>
            <person name="Martinez-Molina E."/>
        </authorList>
    </citation>
    <scope>NUCLEOTIDE SEQUENCE</scope>
    <source>
        <strain evidence="8">SECRCQ15</strain>
    </source>
</reference>
<dbReference type="EMBL" id="JAKTTI010000065">
    <property type="protein sequence ID" value="MCH1627937.1"/>
    <property type="molecule type" value="Genomic_DNA"/>
</dbReference>
<evidence type="ECO:0000256" key="2">
    <source>
        <dbReference type="ARBA" id="ARBA00023002"/>
    </source>
</evidence>
<keyword evidence="5" id="KW-0547">Nucleotide-binding</keyword>
<dbReference type="SUPFAM" id="SSF53223">
    <property type="entry name" value="Aminoacid dehydrogenase-like, N-terminal domain"/>
    <property type="match status" value="1"/>
</dbReference>
<proteinExistence type="inferred from homology"/>
<evidence type="ECO:0000256" key="5">
    <source>
        <dbReference type="PIRSR" id="PIRSR000188-2"/>
    </source>
</evidence>
<dbReference type="CDD" id="cd01075">
    <property type="entry name" value="NAD_bind_Leu_Phe_Val_DH"/>
    <property type="match status" value="1"/>
</dbReference>
<dbReference type="SMART" id="SM00839">
    <property type="entry name" value="ELFV_dehydrog"/>
    <property type="match status" value="1"/>
</dbReference>
<evidence type="ECO:0000256" key="6">
    <source>
        <dbReference type="RuleBase" id="RU004417"/>
    </source>
</evidence>
<protein>
    <submittedName>
        <fullName evidence="8">Leucine dehydrogenase</fullName>
    </submittedName>
</protein>
<evidence type="ECO:0000256" key="1">
    <source>
        <dbReference type="ARBA" id="ARBA00006382"/>
    </source>
</evidence>
<dbReference type="GO" id="GO:0000166">
    <property type="term" value="F:nucleotide binding"/>
    <property type="evidence" value="ECO:0007669"/>
    <property type="project" value="UniProtKB-KW"/>
</dbReference>
<evidence type="ECO:0000259" key="7">
    <source>
        <dbReference type="SMART" id="SM00839"/>
    </source>
</evidence>
<feature type="domain" description="Glutamate/phenylalanine/leucine/valine/L-tryptophan dehydrogenase C-terminal" evidence="7">
    <location>
        <begin position="162"/>
        <end position="371"/>
    </location>
</feature>
<dbReference type="InterPro" id="IPR006096">
    <property type="entry name" value="Glu/Leu/Phe/Val/Trp_DH_C"/>
</dbReference>
<dbReference type="InterPro" id="IPR036291">
    <property type="entry name" value="NAD(P)-bd_dom_sf"/>
</dbReference>
<dbReference type="PROSITE" id="PS00074">
    <property type="entry name" value="GLFV_DEHYDROGENASE"/>
    <property type="match status" value="1"/>
</dbReference>
<dbReference type="Pfam" id="PF00208">
    <property type="entry name" value="ELFV_dehydrog"/>
    <property type="match status" value="1"/>
</dbReference>
<evidence type="ECO:0000256" key="3">
    <source>
        <dbReference type="ARBA" id="ARBA00023027"/>
    </source>
</evidence>
<dbReference type="FunFam" id="3.40.50.10860:FF:000010">
    <property type="entry name" value="Leucine dehydrogenase"/>
    <property type="match status" value="1"/>
</dbReference>
<dbReference type="InterPro" id="IPR006097">
    <property type="entry name" value="Glu/Leu/Phe/Val/Trp_DH_dimer"/>
</dbReference>
<sequence length="385" mass="42243">MIESATNMTDKMKATIDMNLFDKIREHEQVVFCNDDATGLKAIIAIHSTKLGPALGGCRMFPYDSVDDALDDVLRLSKGMTYKCAAVDVDFGGGKAVIIGDPNKDKTPELFRAFGQYVDSLNGRFYTGTDMGTTTDDFIHALKETNCIVGVEEEYGGSGDSSVPTAHGVIYSLQATNKTIWGTDHLAGKSYAIQGLGKVGFKVAEHLLQEGADLYVTDINQLAIERLLEKAREVGAGIKVVESNEIYQTNADVFIPCAFGGIINDQTIQQLSVKAVVGSANNQLLNLHHGKMLQDKGILYAPDYIVNSGGLIQVADELYSPNKDRVLKKTKAIYDSLLYVYDHSQAHGITTVEAANIFCEQRINARSIRNSFFSHTNRPKWTIRK</sequence>
<accession>A0AAW5EDF6</accession>
<keyword evidence="2 6" id="KW-0560">Oxidoreductase</keyword>
<dbReference type="Pfam" id="PF02812">
    <property type="entry name" value="ELFV_dehydrog_N"/>
    <property type="match status" value="1"/>
</dbReference>
<dbReference type="GO" id="GO:0006520">
    <property type="term" value="P:amino acid metabolic process"/>
    <property type="evidence" value="ECO:0007669"/>
    <property type="project" value="InterPro"/>
</dbReference>
<gene>
    <name evidence="8" type="ORF">MJG50_21655</name>
</gene>
<dbReference type="Gene3D" id="3.40.50.720">
    <property type="entry name" value="NAD(P)-binding Rossmann-like Domain"/>
    <property type="match status" value="1"/>
</dbReference>
<feature type="binding site" evidence="5">
    <location>
        <begin position="195"/>
        <end position="200"/>
    </location>
    <ligand>
        <name>NAD(+)</name>
        <dbReference type="ChEBI" id="CHEBI:57540"/>
    </ligand>
</feature>
<dbReference type="PANTHER" id="PTHR42722:SF1">
    <property type="entry name" value="VALINE DEHYDROGENASE"/>
    <property type="match status" value="1"/>
</dbReference>
<keyword evidence="9" id="KW-1185">Reference proteome</keyword>